<organism evidence="1 2">
    <name type="scientific">Daphnia magna</name>
    <dbReference type="NCBI Taxonomy" id="35525"/>
    <lineage>
        <taxon>Eukaryota</taxon>
        <taxon>Metazoa</taxon>
        <taxon>Ecdysozoa</taxon>
        <taxon>Arthropoda</taxon>
        <taxon>Crustacea</taxon>
        <taxon>Branchiopoda</taxon>
        <taxon>Diplostraca</taxon>
        <taxon>Cladocera</taxon>
        <taxon>Anomopoda</taxon>
        <taxon>Daphniidae</taxon>
        <taxon>Daphnia</taxon>
    </lineage>
</organism>
<dbReference type="Proteomes" id="UP000076858">
    <property type="component" value="Unassembled WGS sequence"/>
</dbReference>
<dbReference type="EMBL" id="LRGB01002451">
    <property type="protein sequence ID" value="KZS07525.1"/>
    <property type="molecule type" value="Genomic_DNA"/>
</dbReference>
<comment type="caution">
    <text evidence="1">The sequence shown here is derived from an EMBL/GenBank/DDBJ whole genome shotgun (WGS) entry which is preliminary data.</text>
</comment>
<name>A0A164Q8F5_9CRUS</name>
<accession>A0A164Q8F5</accession>
<dbReference type="AlphaFoldDB" id="A0A164Q8F5"/>
<proteinExistence type="predicted"/>
<evidence type="ECO:0000313" key="1">
    <source>
        <dbReference type="EMBL" id="KZS07525.1"/>
    </source>
</evidence>
<sequence length="52" mass="6123">MRQPWLNKKNLIRGKKKVDKIFPQNSTDKEQIGSTCATEIKKTHLQQDDNRL</sequence>
<evidence type="ECO:0000313" key="2">
    <source>
        <dbReference type="Proteomes" id="UP000076858"/>
    </source>
</evidence>
<protein>
    <submittedName>
        <fullName evidence="1">Uncharacterized protein</fullName>
    </submittedName>
</protein>
<keyword evidence="2" id="KW-1185">Reference proteome</keyword>
<reference evidence="1 2" key="1">
    <citation type="submission" date="2016-03" db="EMBL/GenBank/DDBJ databases">
        <title>EvidentialGene: Evidence-directed Construction of Genes on Genomes.</title>
        <authorList>
            <person name="Gilbert D.G."/>
            <person name="Choi J.-H."/>
            <person name="Mockaitis K."/>
            <person name="Colbourne J."/>
            <person name="Pfrender M."/>
        </authorList>
    </citation>
    <scope>NUCLEOTIDE SEQUENCE [LARGE SCALE GENOMIC DNA]</scope>
    <source>
        <strain evidence="1 2">Xinb3</strain>
        <tissue evidence="1">Complete organism</tissue>
    </source>
</reference>
<gene>
    <name evidence="1" type="ORF">APZ42_028661</name>
</gene>